<dbReference type="GO" id="GO:0003677">
    <property type="term" value="F:DNA binding"/>
    <property type="evidence" value="ECO:0007669"/>
    <property type="project" value="InterPro"/>
</dbReference>
<dbReference type="GO" id="GO:0044545">
    <property type="term" value="C:NSL complex"/>
    <property type="evidence" value="ECO:0007669"/>
    <property type="project" value="TreeGrafter"/>
</dbReference>
<comment type="subcellular location">
    <subcellularLocation>
        <location evidence="1">Nucleus</location>
    </subcellularLocation>
</comment>
<dbReference type="AlphaFoldDB" id="A0AA39KVE0"/>
<keyword evidence="3" id="KW-0677">Repeat</keyword>
<keyword evidence="4 7" id="KW-0863">Zinc-finger</keyword>
<dbReference type="InterPro" id="IPR013083">
    <property type="entry name" value="Znf_RING/FYVE/PHD"/>
</dbReference>
<dbReference type="GO" id="GO:0006357">
    <property type="term" value="P:regulation of transcription by RNA polymerase II"/>
    <property type="evidence" value="ECO:0007669"/>
    <property type="project" value="TreeGrafter"/>
</dbReference>
<gene>
    <name evidence="11" type="ORF">PV327_008801</name>
</gene>
<dbReference type="InterPro" id="IPR016177">
    <property type="entry name" value="DNA-bd_dom_sf"/>
</dbReference>
<dbReference type="InterPro" id="IPR019786">
    <property type="entry name" value="Zinc_finger_PHD-type_CS"/>
</dbReference>
<evidence type="ECO:0000256" key="2">
    <source>
        <dbReference type="ARBA" id="ARBA00022723"/>
    </source>
</evidence>
<evidence type="ECO:0000256" key="6">
    <source>
        <dbReference type="ARBA" id="ARBA00023242"/>
    </source>
</evidence>
<dbReference type="SMART" id="SM00391">
    <property type="entry name" value="MBD"/>
    <property type="match status" value="1"/>
</dbReference>
<feature type="region of interest" description="Disordered" evidence="8">
    <location>
        <begin position="1"/>
        <end position="26"/>
    </location>
</feature>
<dbReference type="PROSITE" id="PS50982">
    <property type="entry name" value="MBD"/>
    <property type="match status" value="1"/>
</dbReference>
<dbReference type="PROSITE" id="PS01359">
    <property type="entry name" value="ZF_PHD_1"/>
    <property type="match status" value="1"/>
</dbReference>
<comment type="caution">
    <text evidence="11">The sequence shown here is derived from an EMBL/GenBank/DDBJ whole genome shotgun (WGS) entry which is preliminary data.</text>
</comment>
<dbReference type="InterPro" id="IPR001739">
    <property type="entry name" value="Methyl_CpG_DNA-bd"/>
</dbReference>
<dbReference type="SUPFAM" id="SSF54171">
    <property type="entry name" value="DNA-binding domain"/>
    <property type="match status" value="1"/>
</dbReference>
<feature type="domain" description="MBD" evidence="10">
    <location>
        <begin position="117"/>
        <end position="190"/>
    </location>
</feature>
<organism evidence="11 12">
    <name type="scientific">Microctonus hyperodae</name>
    <name type="common">Parasitoid wasp</name>
    <dbReference type="NCBI Taxonomy" id="165561"/>
    <lineage>
        <taxon>Eukaryota</taxon>
        <taxon>Metazoa</taxon>
        <taxon>Ecdysozoa</taxon>
        <taxon>Arthropoda</taxon>
        <taxon>Hexapoda</taxon>
        <taxon>Insecta</taxon>
        <taxon>Pterygota</taxon>
        <taxon>Neoptera</taxon>
        <taxon>Endopterygota</taxon>
        <taxon>Hymenoptera</taxon>
        <taxon>Apocrita</taxon>
        <taxon>Ichneumonoidea</taxon>
        <taxon>Braconidae</taxon>
        <taxon>Euphorinae</taxon>
        <taxon>Microctonus</taxon>
    </lineage>
</organism>
<dbReference type="EMBL" id="JAQQBR010000005">
    <property type="protein sequence ID" value="KAK0175016.1"/>
    <property type="molecule type" value="Genomic_DNA"/>
</dbReference>
<feature type="region of interest" description="Disordered" evidence="8">
    <location>
        <begin position="70"/>
        <end position="101"/>
    </location>
</feature>
<feature type="region of interest" description="Disordered" evidence="8">
    <location>
        <begin position="531"/>
        <end position="551"/>
    </location>
</feature>
<dbReference type="InterPro" id="IPR013087">
    <property type="entry name" value="Znf_C2H2_type"/>
</dbReference>
<dbReference type="PROSITE" id="PS50157">
    <property type="entry name" value="ZINC_FINGER_C2H2_2"/>
    <property type="match status" value="1"/>
</dbReference>
<sequence length="944" mass="106594">MELFQHKRRSKPDGSASSSAIKKDGKSCADRLVNINHNNNGDKDAVVGDGYYDSSSELLHGFENTKPKVKNYSRRKQRESSVKTVDTDHEDDSGPEWIDGEPQGIESFVVDGNDGSRRSIIVSDKKLPSEWQKHFIQRRSGSSAGKWDVLFLHKLTGKKFRSRNDIRIFLEAQGQIEFDPDMFDFCIHRRKRPGSSRSKADTPVEVQKKIKTILPKTKLPTEVADDLLLTSAYNTKTPIVTSTTSLDDSAVFIGGLRVEMEDSAYKCPKEGCCKTFRKENLLQMHIKHYHPEFSKYLGSTPNVADLAYARTIGESLLDITPKKTSNVTDRGGKLEKRKIGHDKSLAPTQFTHSPGQSALSSSSLFVSLPSPHVNNDIQTGGGNHHNANVSRDDMKFETMSPASNTHLDIDEEIGKKCDDNCAMSPGALFDMKIREVKSQVGIKTLLPIRPIALSTNDNQKNDRSKSIIVDNINIEKGKGYRKRQLSEYSSDASTKSKRRHVGIHEFTDDYGDLDDSALDAEGPAALVYRFSRRKSDTKNDDNNQSNGGDGVMMMINGEMVKVEQLRREEIINCTCGFMEEDGLMIQCDLCLCWQHGHCNSIEREKDVPEKYICFICRHPYRQRPSKKYIHNQDWIKEGKLLSFSKRTKNQAGINQRIAMLKRSYDLVSILHQVKQILQSLRVKINVAQKKDHPKLYLWAKNWDKSDIPIPNVEPVPILEIIKNEPESTADDTENTQQTDSIKLEMKPPIKDDLDVKSIASDTELMKILEGNATMSEDTKMIKNEDATGNNDGQILLDALTKNNCLDDLKCNNDEKIIGIKLENTNEQNRATTPRNINESEKSLMGSKNLESKQFQALQPFIPEPEAPIDPAECRLRLLEHIEHFQNHIEARLTTVEAQLIVLEVIDDDNGIIESATLDVHPRIKQTIQMLLRDLNTVRKLAALC</sequence>
<keyword evidence="12" id="KW-1185">Reference proteome</keyword>
<dbReference type="GO" id="GO:0008270">
    <property type="term" value="F:zinc ion binding"/>
    <property type="evidence" value="ECO:0007669"/>
    <property type="project" value="UniProtKB-KW"/>
</dbReference>
<keyword evidence="6" id="KW-0539">Nucleus</keyword>
<dbReference type="Gene3D" id="3.30.40.10">
    <property type="entry name" value="Zinc/RING finger domain, C3HC4 (zinc finger)"/>
    <property type="match status" value="1"/>
</dbReference>
<dbReference type="Pfam" id="PF01429">
    <property type="entry name" value="MBD"/>
    <property type="match status" value="1"/>
</dbReference>
<evidence type="ECO:0000259" key="9">
    <source>
        <dbReference type="PROSITE" id="PS50157"/>
    </source>
</evidence>
<evidence type="ECO:0000313" key="11">
    <source>
        <dbReference type="EMBL" id="KAK0175016.1"/>
    </source>
</evidence>
<dbReference type="PANTHER" id="PTHR15856:SF51">
    <property type="entry name" value="MBD-R2"/>
    <property type="match status" value="1"/>
</dbReference>
<dbReference type="Gene3D" id="3.30.890.10">
    <property type="entry name" value="Methyl-cpg-binding Protein 2, Chain A"/>
    <property type="match status" value="1"/>
</dbReference>
<dbReference type="GO" id="GO:0005634">
    <property type="term" value="C:nucleus"/>
    <property type="evidence" value="ECO:0007669"/>
    <property type="project" value="UniProtKB-SubCell"/>
</dbReference>
<evidence type="ECO:0000259" key="10">
    <source>
        <dbReference type="PROSITE" id="PS50982"/>
    </source>
</evidence>
<dbReference type="PANTHER" id="PTHR15856">
    <property type="entry name" value="PHD FINGER PROTEIN 20-RELATED"/>
    <property type="match status" value="1"/>
</dbReference>
<feature type="domain" description="C2H2-type" evidence="9">
    <location>
        <begin position="265"/>
        <end position="290"/>
    </location>
</feature>
<dbReference type="SMART" id="SM00249">
    <property type="entry name" value="PHD"/>
    <property type="match status" value="1"/>
</dbReference>
<reference evidence="11" key="1">
    <citation type="journal article" date="2023" name="bioRxiv">
        <title>Scaffold-level genome assemblies of two parasitoid biocontrol wasps reveal the parthenogenesis mechanism and an associated novel virus.</title>
        <authorList>
            <person name="Inwood S."/>
            <person name="Skelly J."/>
            <person name="Guhlin J."/>
            <person name="Harrop T."/>
            <person name="Goldson S."/>
            <person name="Dearden P."/>
        </authorList>
    </citation>
    <scope>NUCLEOTIDE SEQUENCE</scope>
    <source>
        <strain evidence="11">Lincoln</strain>
        <tissue evidence="11">Whole body</tissue>
    </source>
</reference>
<feature type="compositionally biased region" description="Basic residues" evidence="8">
    <location>
        <begin position="1"/>
        <end position="10"/>
    </location>
</feature>
<dbReference type="Proteomes" id="UP001168972">
    <property type="component" value="Unassembled WGS sequence"/>
</dbReference>
<evidence type="ECO:0008006" key="13">
    <source>
        <dbReference type="Google" id="ProtNLM"/>
    </source>
</evidence>
<dbReference type="PROSITE" id="PS00028">
    <property type="entry name" value="ZINC_FINGER_C2H2_1"/>
    <property type="match status" value="1"/>
</dbReference>
<name>A0AA39KVE0_MICHY</name>
<evidence type="ECO:0000313" key="12">
    <source>
        <dbReference type="Proteomes" id="UP001168972"/>
    </source>
</evidence>
<evidence type="ECO:0000256" key="3">
    <source>
        <dbReference type="ARBA" id="ARBA00022737"/>
    </source>
</evidence>
<dbReference type="SUPFAM" id="SSF57903">
    <property type="entry name" value="FYVE/PHD zinc finger"/>
    <property type="match status" value="1"/>
</dbReference>
<keyword evidence="2" id="KW-0479">Metal-binding</keyword>
<evidence type="ECO:0000256" key="4">
    <source>
        <dbReference type="ARBA" id="ARBA00022771"/>
    </source>
</evidence>
<evidence type="ECO:0000256" key="8">
    <source>
        <dbReference type="SAM" id="MobiDB-lite"/>
    </source>
</evidence>
<dbReference type="InterPro" id="IPR011011">
    <property type="entry name" value="Znf_FYVE_PHD"/>
</dbReference>
<proteinExistence type="predicted"/>
<dbReference type="CDD" id="cd01396">
    <property type="entry name" value="MeCP2_MBD"/>
    <property type="match status" value="1"/>
</dbReference>
<reference evidence="11" key="2">
    <citation type="submission" date="2023-03" db="EMBL/GenBank/DDBJ databases">
        <authorList>
            <person name="Inwood S.N."/>
            <person name="Skelly J.G."/>
            <person name="Guhlin J."/>
            <person name="Harrop T.W.R."/>
            <person name="Goldson S.G."/>
            <person name="Dearden P.K."/>
        </authorList>
    </citation>
    <scope>NUCLEOTIDE SEQUENCE</scope>
    <source>
        <strain evidence="11">Lincoln</strain>
        <tissue evidence="11">Whole body</tissue>
    </source>
</reference>
<feature type="compositionally biased region" description="Basic and acidic residues" evidence="8">
    <location>
        <begin position="78"/>
        <end position="87"/>
    </location>
</feature>
<dbReference type="Pfam" id="PF20826">
    <property type="entry name" value="PHD_5"/>
    <property type="match status" value="1"/>
</dbReference>
<evidence type="ECO:0000256" key="5">
    <source>
        <dbReference type="ARBA" id="ARBA00022833"/>
    </source>
</evidence>
<evidence type="ECO:0000256" key="7">
    <source>
        <dbReference type="PROSITE-ProRule" id="PRU00042"/>
    </source>
</evidence>
<protein>
    <recommendedName>
        <fullName evidence="13">PHD finger protein 20</fullName>
    </recommendedName>
</protein>
<dbReference type="InterPro" id="IPR001965">
    <property type="entry name" value="Znf_PHD"/>
</dbReference>
<keyword evidence="5" id="KW-0862">Zinc</keyword>
<evidence type="ECO:0000256" key="1">
    <source>
        <dbReference type="ARBA" id="ARBA00004123"/>
    </source>
</evidence>
<dbReference type="InterPro" id="IPR043449">
    <property type="entry name" value="PHF20-like"/>
</dbReference>
<accession>A0AA39KVE0</accession>